<dbReference type="GO" id="GO:0020037">
    <property type="term" value="F:heme binding"/>
    <property type="evidence" value="ECO:0007669"/>
    <property type="project" value="InterPro"/>
</dbReference>
<keyword evidence="8" id="KW-1185">Reference proteome</keyword>
<evidence type="ECO:0000256" key="3">
    <source>
        <dbReference type="ARBA" id="ARBA00022723"/>
    </source>
</evidence>
<dbReference type="PANTHER" id="PTHR46696:SF1">
    <property type="entry name" value="CYTOCHROME P450 YJIB-RELATED"/>
    <property type="match status" value="1"/>
</dbReference>
<dbReference type="InterPro" id="IPR036396">
    <property type="entry name" value="Cyt_P450_sf"/>
</dbReference>
<comment type="similarity">
    <text evidence="1">Belongs to the cytochrome P450 family.</text>
</comment>
<sequence length="387" mass="42790">MTATFPFTTPHTLDEDPEALRLLEQGPVVLARMGPTEIHLALSYHAVRQVLTDNRFSREEATKPGGPVYIPSASNPLVLTSLDPPRHNRVRKLMAQTFSPRMVDGLAPRVQSIVDELLDALESPADLVQGLTRPLPIMVICELLGVPYTDRQKIHVWSQTLMSVTLPPDELKTAEREIQAYLLEQAEVKRHEPDGALISELVRVNDAEGHLTNDEMASNLQMLLSAGHETTVNQIGSFTATLLRHPDQLQLLRDDPSLIGKAVEELLRFARLTSALLPRVTTEDVVLEGVEIPKGAAVLPIIAAANRDPSVYPEPHQLDIRRDGPAPHTALGHGPHFCLGAHLARLEIRTALTTLFRRFPNLALATDDLPYDERRAGRTLTALPVTW</sequence>
<dbReference type="InterPro" id="IPR002397">
    <property type="entry name" value="Cyt_P450_B"/>
</dbReference>
<dbReference type="Pfam" id="PF00067">
    <property type="entry name" value="p450"/>
    <property type="match status" value="1"/>
</dbReference>
<evidence type="ECO:0000256" key="5">
    <source>
        <dbReference type="ARBA" id="ARBA00023004"/>
    </source>
</evidence>
<evidence type="ECO:0000256" key="4">
    <source>
        <dbReference type="ARBA" id="ARBA00023002"/>
    </source>
</evidence>
<evidence type="ECO:0000313" key="7">
    <source>
        <dbReference type="EMBL" id="TWP53009.1"/>
    </source>
</evidence>
<dbReference type="RefSeq" id="WP_146350262.1">
    <property type="nucleotide sequence ID" value="NZ_VOBR01000004.1"/>
</dbReference>
<keyword evidence="4" id="KW-0560">Oxidoreductase</keyword>
<dbReference type="GO" id="GO:0004497">
    <property type="term" value="F:monooxygenase activity"/>
    <property type="evidence" value="ECO:0007669"/>
    <property type="project" value="UniProtKB-KW"/>
</dbReference>
<dbReference type="SUPFAM" id="SSF48264">
    <property type="entry name" value="Cytochrome P450"/>
    <property type="match status" value="1"/>
</dbReference>
<reference evidence="7 8" key="1">
    <citation type="submission" date="2019-07" db="EMBL/GenBank/DDBJ databases">
        <title>Lentzea xizangensis sp. nov., isolated from Qinghai-Tibetan Plateau Soils.</title>
        <authorList>
            <person name="Huang J."/>
        </authorList>
    </citation>
    <scope>NUCLEOTIDE SEQUENCE [LARGE SCALE GENOMIC DNA]</scope>
    <source>
        <strain evidence="7 8">FXJ1.1311</strain>
    </source>
</reference>
<evidence type="ECO:0000256" key="6">
    <source>
        <dbReference type="ARBA" id="ARBA00023033"/>
    </source>
</evidence>
<keyword evidence="5" id="KW-0408">Iron</keyword>
<evidence type="ECO:0000256" key="1">
    <source>
        <dbReference type="ARBA" id="ARBA00010617"/>
    </source>
</evidence>
<dbReference type="PRINTS" id="PR00359">
    <property type="entry name" value="BP450"/>
</dbReference>
<keyword evidence="3" id="KW-0479">Metal-binding</keyword>
<proteinExistence type="inferred from homology"/>
<keyword evidence="2" id="KW-0349">Heme</keyword>
<dbReference type="AlphaFoldDB" id="A0A563EZB1"/>
<keyword evidence="6" id="KW-0503">Monooxygenase</keyword>
<dbReference type="OrthoDB" id="3218463at2"/>
<dbReference type="PANTHER" id="PTHR46696">
    <property type="entry name" value="P450, PUTATIVE (EUROFUNG)-RELATED"/>
    <property type="match status" value="1"/>
</dbReference>
<evidence type="ECO:0000313" key="8">
    <source>
        <dbReference type="Proteomes" id="UP000316639"/>
    </source>
</evidence>
<protein>
    <submittedName>
        <fullName evidence="7">Cytochrome P450</fullName>
    </submittedName>
</protein>
<dbReference type="InterPro" id="IPR001128">
    <property type="entry name" value="Cyt_P450"/>
</dbReference>
<accession>A0A563EZB1</accession>
<gene>
    <name evidence="7" type="ORF">FKR81_07905</name>
</gene>
<evidence type="ECO:0000256" key="2">
    <source>
        <dbReference type="ARBA" id="ARBA00022617"/>
    </source>
</evidence>
<dbReference type="EMBL" id="VOBR01000004">
    <property type="protein sequence ID" value="TWP53009.1"/>
    <property type="molecule type" value="Genomic_DNA"/>
</dbReference>
<dbReference type="Proteomes" id="UP000316639">
    <property type="component" value="Unassembled WGS sequence"/>
</dbReference>
<dbReference type="FunFam" id="1.10.630.10:FF:000018">
    <property type="entry name" value="Cytochrome P450 monooxygenase"/>
    <property type="match status" value="1"/>
</dbReference>
<dbReference type="CDD" id="cd11031">
    <property type="entry name" value="Cyp158A-like"/>
    <property type="match status" value="1"/>
</dbReference>
<name>A0A563EZB1_9PSEU</name>
<dbReference type="GO" id="GO:0005506">
    <property type="term" value="F:iron ion binding"/>
    <property type="evidence" value="ECO:0007669"/>
    <property type="project" value="InterPro"/>
</dbReference>
<organism evidence="7 8">
    <name type="scientific">Lentzea tibetensis</name>
    <dbReference type="NCBI Taxonomy" id="2591470"/>
    <lineage>
        <taxon>Bacteria</taxon>
        <taxon>Bacillati</taxon>
        <taxon>Actinomycetota</taxon>
        <taxon>Actinomycetes</taxon>
        <taxon>Pseudonocardiales</taxon>
        <taxon>Pseudonocardiaceae</taxon>
        <taxon>Lentzea</taxon>
    </lineage>
</organism>
<comment type="caution">
    <text evidence="7">The sequence shown here is derived from an EMBL/GenBank/DDBJ whole genome shotgun (WGS) entry which is preliminary data.</text>
</comment>
<dbReference type="Gene3D" id="1.10.630.10">
    <property type="entry name" value="Cytochrome P450"/>
    <property type="match status" value="1"/>
</dbReference>
<dbReference type="GO" id="GO:0016705">
    <property type="term" value="F:oxidoreductase activity, acting on paired donors, with incorporation or reduction of molecular oxygen"/>
    <property type="evidence" value="ECO:0007669"/>
    <property type="project" value="InterPro"/>
</dbReference>